<dbReference type="InterPro" id="IPR050330">
    <property type="entry name" value="Bact_OuterMem_StrucFunc"/>
</dbReference>
<dbReference type="InterPro" id="IPR006665">
    <property type="entry name" value="OmpA-like"/>
</dbReference>
<dbReference type="InterPro" id="IPR036737">
    <property type="entry name" value="OmpA-like_sf"/>
</dbReference>
<sequence length="195" mass="22582">MKNKFFLFLFFSVISLYGCQATEEPVVTEIDKIEGTEVTPGQKIQSNVKFDVNFDQVDAEVIEKENAIILRMEGDELFNYYETEFPKESNVKNEQANNNRAIENFHQLVKVFSELPNKTKVNINVYTDDKDDDNFNLQLTKDRANYLIEQFQTQQQLNHIEFSATGFGEANPIVPNSGNPEDQLKNRRVEFVIEP</sequence>
<dbReference type="EMBL" id="JAUSTZ010000007">
    <property type="protein sequence ID" value="MDQ0227004.1"/>
    <property type="molecule type" value="Genomic_DNA"/>
</dbReference>
<evidence type="ECO:0000256" key="2">
    <source>
        <dbReference type="SAM" id="SignalP"/>
    </source>
</evidence>
<gene>
    <name evidence="4" type="ORF">J2S02_003349</name>
</gene>
<dbReference type="CDD" id="cd07185">
    <property type="entry name" value="OmpA_C-like"/>
    <property type="match status" value="1"/>
</dbReference>
<evidence type="ECO:0000259" key="3">
    <source>
        <dbReference type="PROSITE" id="PS51123"/>
    </source>
</evidence>
<dbReference type="Proteomes" id="UP001232245">
    <property type="component" value="Unassembled WGS sequence"/>
</dbReference>
<name>A0ABT9Z412_9BACI</name>
<evidence type="ECO:0000313" key="5">
    <source>
        <dbReference type="Proteomes" id="UP001232245"/>
    </source>
</evidence>
<proteinExistence type="predicted"/>
<feature type="signal peptide" evidence="2">
    <location>
        <begin position="1"/>
        <end position="21"/>
    </location>
</feature>
<evidence type="ECO:0000313" key="4">
    <source>
        <dbReference type="EMBL" id="MDQ0227004.1"/>
    </source>
</evidence>
<keyword evidence="1" id="KW-0472">Membrane</keyword>
<dbReference type="PROSITE" id="PS51257">
    <property type="entry name" value="PROKAR_LIPOPROTEIN"/>
    <property type="match status" value="1"/>
</dbReference>
<dbReference type="PANTHER" id="PTHR30329">
    <property type="entry name" value="STATOR ELEMENT OF FLAGELLAR MOTOR COMPLEX"/>
    <property type="match status" value="1"/>
</dbReference>
<feature type="chain" id="PRO_5047453798" evidence="2">
    <location>
        <begin position="22"/>
        <end position="195"/>
    </location>
</feature>
<reference evidence="4 5" key="1">
    <citation type="submission" date="2023-07" db="EMBL/GenBank/DDBJ databases">
        <title>Genomic Encyclopedia of Type Strains, Phase IV (KMG-IV): sequencing the most valuable type-strain genomes for metagenomic binning, comparative biology and taxonomic classification.</title>
        <authorList>
            <person name="Goeker M."/>
        </authorList>
    </citation>
    <scope>NUCLEOTIDE SEQUENCE [LARGE SCALE GENOMIC DNA]</scope>
    <source>
        <strain evidence="4 5">DSM 17723</strain>
    </source>
</reference>
<keyword evidence="2" id="KW-0732">Signal</keyword>
<protein>
    <submittedName>
        <fullName evidence="4">Outer membrane protein OmpA-like peptidoglycan-associated protein</fullName>
    </submittedName>
</protein>
<dbReference type="RefSeq" id="WP_174880892.1">
    <property type="nucleotide sequence ID" value="NZ_CADEPK010000282.1"/>
</dbReference>
<comment type="caution">
    <text evidence="4">The sequence shown here is derived from an EMBL/GenBank/DDBJ whole genome shotgun (WGS) entry which is preliminary data.</text>
</comment>
<organism evidence="4 5">
    <name type="scientific">Metabacillus niabensis</name>
    <dbReference type="NCBI Taxonomy" id="324854"/>
    <lineage>
        <taxon>Bacteria</taxon>
        <taxon>Bacillati</taxon>
        <taxon>Bacillota</taxon>
        <taxon>Bacilli</taxon>
        <taxon>Bacillales</taxon>
        <taxon>Bacillaceae</taxon>
        <taxon>Metabacillus</taxon>
    </lineage>
</organism>
<dbReference type="Gene3D" id="3.30.1330.60">
    <property type="entry name" value="OmpA-like domain"/>
    <property type="match status" value="1"/>
</dbReference>
<accession>A0ABT9Z412</accession>
<evidence type="ECO:0000256" key="1">
    <source>
        <dbReference type="PROSITE-ProRule" id="PRU00473"/>
    </source>
</evidence>
<dbReference type="SUPFAM" id="SSF103088">
    <property type="entry name" value="OmpA-like"/>
    <property type="match status" value="1"/>
</dbReference>
<dbReference type="PANTHER" id="PTHR30329:SF21">
    <property type="entry name" value="LIPOPROTEIN YIAD-RELATED"/>
    <property type="match status" value="1"/>
</dbReference>
<dbReference type="PROSITE" id="PS51123">
    <property type="entry name" value="OMPA_2"/>
    <property type="match status" value="1"/>
</dbReference>
<keyword evidence="5" id="KW-1185">Reference proteome</keyword>
<feature type="domain" description="OmpA-like" evidence="3">
    <location>
        <begin position="65"/>
        <end position="195"/>
    </location>
</feature>